<evidence type="ECO:0000313" key="1">
    <source>
        <dbReference type="EMBL" id="KAK0433391.1"/>
    </source>
</evidence>
<accession>A0AA39J135</accession>
<dbReference type="GeneID" id="85351865"/>
<evidence type="ECO:0000313" key="2">
    <source>
        <dbReference type="Proteomes" id="UP001175211"/>
    </source>
</evidence>
<dbReference type="AlphaFoldDB" id="A0AA39J135"/>
<keyword evidence="2" id="KW-1185">Reference proteome</keyword>
<reference evidence="1" key="1">
    <citation type="submission" date="2023-06" db="EMBL/GenBank/DDBJ databases">
        <authorList>
            <consortium name="Lawrence Berkeley National Laboratory"/>
            <person name="Ahrendt S."/>
            <person name="Sahu N."/>
            <person name="Indic B."/>
            <person name="Wong-Bajracharya J."/>
            <person name="Merenyi Z."/>
            <person name="Ke H.-M."/>
            <person name="Monk M."/>
            <person name="Kocsube S."/>
            <person name="Drula E."/>
            <person name="Lipzen A."/>
            <person name="Balint B."/>
            <person name="Henrissat B."/>
            <person name="Andreopoulos B."/>
            <person name="Martin F.M."/>
            <person name="Harder C.B."/>
            <person name="Rigling D."/>
            <person name="Ford K.L."/>
            <person name="Foster G.D."/>
            <person name="Pangilinan J."/>
            <person name="Papanicolaou A."/>
            <person name="Barry K."/>
            <person name="LaButti K."/>
            <person name="Viragh M."/>
            <person name="Koriabine M."/>
            <person name="Yan M."/>
            <person name="Riley R."/>
            <person name="Champramary S."/>
            <person name="Plett K.L."/>
            <person name="Tsai I.J."/>
            <person name="Slot J."/>
            <person name="Sipos G."/>
            <person name="Plett J."/>
            <person name="Nagy L.G."/>
            <person name="Grigoriev I.V."/>
        </authorList>
    </citation>
    <scope>NUCLEOTIDE SEQUENCE</scope>
    <source>
        <strain evidence="1">CCBAS 213</strain>
    </source>
</reference>
<organism evidence="1 2">
    <name type="scientific">Armillaria tabescens</name>
    <name type="common">Ringless honey mushroom</name>
    <name type="synonym">Agaricus tabescens</name>
    <dbReference type="NCBI Taxonomy" id="1929756"/>
    <lineage>
        <taxon>Eukaryota</taxon>
        <taxon>Fungi</taxon>
        <taxon>Dikarya</taxon>
        <taxon>Basidiomycota</taxon>
        <taxon>Agaricomycotina</taxon>
        <taxon>Agaricomycetes</taxon>
        <taxon>Agaricomycetidae</taxon>
        <taxon>Agaricales</taxon>
        <taxon>Marasmiineae</taxon>
        <taxon>Physalacriaceae</taxon>
        <taxon>Desarmillaria</taxon>
    </lineage>
</organism>
<proteinExistence type="predicted"/>
<dbReference type="Proteomes" id="UP001175211">
    <property type="component" value="Unassembled WGS sequence"/>
</dbReference>
<gene>
    <name evidence="1" type="ORF">EV420DRAFT_1283403</name>
</gene>
<comment type="caution">
    <text evidence="1">The sequence shown here is derived from an EMBL/GenBank/DDBJ whole genome shotgun (WGS) entry which is preliminary data.</text>
</comment>
<name>A0AA39J135_ARMTA</name>
<dbReference type="EMBL" id="JAUEPS010000229">
    <property type="protein sequence ID" value="KAK0433391.1"/>
    <property type="molecule type" value="Genomic_DNA"/>
</dbReference>
<protein>
    <submittedName>
        <fullName evidence="1">Uncharacterized protein</fullName>
    </submittedName>
</protein>
<dbReference type="RefSeq" id="XP_060321522.1">
    <property type="nucleotide sequence ID" value="XM_060468317.1"/>
</dbReference>
<feature type="non-terminal residue" evidence="1">
    <location>
        <position position="1"/>
    </location>
</feature>
<sequence>FADQFVETLGQDVIVGMCMKGEANGAFVVAEALSGGNAKCLVKGWFGVNVVKEIEDGDINDKNMLLENICQL</sequence>